<dbReference type="AlphaFoldDB" id="A0A1J1IRX5"/>
<keyword evidence="1" id="KW-0346">Stress response</keyword>
<accession>A0A1J1IRX5</accession>
<dbReference type="SUPFAM" id="SSF49764">
    <property type="entry name" value="HSP20-like chaperones"/>
    <property type="match status" value="1"/>
</dbReference>
<dbReference type="InterPro" id="IPR008978">
    <property type="entry name" value="HSP20-like_chaperone"/>
</dbReference>
<dbReference type="EMBL" id="CVRI01000057">
    <property type="protein sequence ID" value="CRL02308.1"/>
    <property type="molecule type" value="Genomic_DNA"/>
</dbReference>
<evidence type="ECO:0000256" key="4">
    <source>
        <dbReference type="SAM" id="MobiDB-lite"/>
    </source>
</evidence>
<dbReference type="CDD" id="cd06526">
    <property type="entry name" value="metazoan_ACD"/>
    <property type="match status" value="1"/>
</dbReference>
<feature type="compositionally biased region" description="Basic and acidic residues" evidence="4">
    <location>
        <begin position="147"/>
        <end position="166"/>
    </location>
</feature>
<dbReference type="Pfam" id="PF00011">
    <property type="entry name" value="HSP20"/>
    <property type="match status" value="1"/>
</dbReference>
<name>A0A1J1IRX5_9DIPT</name>
<dbReference type="GO" id="GO:0051082">
    <property type="term" value="F:unfolded protein binding"/>
    <property type="evidence" value="ECO:0007669"/>
    <property type="project" value="TreeGrafter"/>
</dbReference>
<dbReference type="InterPro" id="IPR001436">
    <property type="entry name" value="Alpha-crystallin/sHSP_animal"/>
</dbReference>
<protein>
    <submittedName>
        <fullName evidence="6">CLUMA_CG015362, isoform A</fullName>
    </submittedName>
</protein>
<feature type="domain" description="SHSP" evidence="5">
    <location>
        <begin position="32"/>
        <end position="142"/>
    </location>
</feature>
<reference evidence="6 7" key="1">
    <citation type="submission" date="2015-04" db="EMBL/GenBank/DDBJ databases">
        <authorList>
            <person name="Syromyatnikov M.Y."/>
            <person name="Popov V.N."/>
        </authorList>
    </citation>
    <scope>NUCLEOTIDE SEQUENCE [LARGE SCALE GENOMIC DNA]</scope>
</reference>
<sequence length="166" mass="19211">MSLLLILFRHTNNMRIFPHIRLLYHRQYMEDFSLGINSQDFALPTTGKDGFRVSIDLEKFSENEINVKTVNNFVVIEGKHEERHDEDGYITRRFTRRYSLPKGYDPSTITSTLSSDGVLTIKAPPPKNQLENNERVIPIQQTGPDRLNARENKKEGDDDKKSEESS</sequence>
<dbReference type="InterPro" id="IPR002068">
    <property type="entry name" value="A-crystallin/Hsp20_dom"/>
</dbReference>
<proteinExistence type="inferred from homology"/>
<dbReference type="Proteomes" id="UP000183832">
    <property type="component" value="Unassembled WGS sequence"/>
</dbReference>
<keyword evidence="7" id="KW-1185">Reference proteome</keyword>
<evidence type="ECO:0000259" key="5">
    <source>
        <dbReference type="PROSITE" id="PS01031"/>
    </source>
</evidence>
<dbReference type="PANTHER" id="PTHR45640">
    <property type="entry name" value="HEAT SHOCK PROTEIN HSP-12.2-RELATED"/>
    <property type="match status" value="1"/>
</dbReference>
<gene>
    <name evidence="6" type="ORF">CLUMA_CG015362</name>
</gene>
<evidence type="ECO:0000256" key="2">
    <source>
        <dbReference type="PROSITE-ProRule" id="PRU00285"/>
    </source>
</evidence>
<dbReference type="STRING" id="568069.A0A1J1IRX5"/>
<dbReference type="PROSITE" id="PS01031">
    <property type="entry name" value="SHSP"/>
    <property type="match status" value="1"/>
</dbReference>
<feature type="region of interest" description="Disordered" evidence="4">
    <location>
        <begin position="116"/>
        <end position="166"/>
    </location>
</feature>
<dbReference type="Gene3D" id="2.60.40.790">
    <property type="match status" value="1"/>
</dbReference>
<dbReference type="PRINTS" id="PR00299">
    <property type="entry name" value="ACRYSTALLIN"/>
</dbReference>
<dbReference type="PANTHER" id="PTHR45640:SF13">
    <property type="entry name" value="HEAT SHOCK PROTEIN 22-RELATED"/>
    <property type="match status" value="1"/>
</dbReference>
<comment type="similarity">
    <text evidence="2 3">Belongs to the small heat shock protein (HSP20) family.</text>
</comment>
<dbReference type="GO" id="GO:0009408">
    <property type="term" value="P:response to heat"/>
    <property type="evidence" value="ECO:0007669"/>
    <property type="project" value="TreeGrafter"/>
</dbReference>
<organism evidence="6 7">
    <name type="scientific">Clunio marinus</name>
    <dbReference type="NCBI Taxonomy" id="568069"/>
    <lineage>
        <taxon>Eukaryota</taxon>
        <taxon>Metazoa</taxon>
        <taxon>Ecdysozoa</taxon>
        <taxon>Arthropoda</taxon>
        <taxon>Hexapoda</taxon>
        <taxon>Insecta</taxon>
        <taxon>Pterygota</taxon>
        <taxon>Neoptera</taxon>
        <taxon>Endopterygota</taxon>
        <taxon>Diptera</taxon>
        <taxon>Nematocera</taxon>
        <taxon>Chironomoidea</taxon>
        <taxon>Chironomidae</taxon>
        <taxon>Clunio</taxon>
    </lineage>
</organism>
<dbReference type="GO" id="GO:0005737">
    <property type="term" value="C:cytoplasm"/>
    <property type="evidence" value="ECO:0007669"/>
    <property type="project" value="TreeGrafter"/>
</dbReference>
<evidence type="ECO:0000256" key="1">
    <source>
        <dbReference type="ARBA" id="ARBA00023016"/>
    </source>
</evidence>
<dbReference type="GO" id="GO:0005634">
    <property type="term" value="C:nucleus"/>
    <property type="evidence" value="ECO:0007669"/>
    <property type="project" value="TreeGrafter"/>
</dbReference>
<evidence type="ECO:0000313" key="6">
    <source>
        <dbReference type="EMBL" id="CRL02308.1"/>
    </source>
</evidence>
<evidence type="ECO:0000313" key="7">
    <source>
        <dbReference type="Proteomes" id="UP000183832"/>
    </source>
</evidence>
<evidence type="ECO:0000256" key="3">
    <source>
        <dbReference type="RuleBase" id="RU003616"/>
    </source>
</evidence>
<dbReference type="GO" id="GO:0042026">
    <property type="term" value="P:protein refolding"/>
    <property type="evidence" value="ECO:0007669"/>
    <property type="project" value="TreeGrafter"/>
</dbReference>
<dbReference type="OrthoDB" id="1431247at2759"/>